<feature type="domain" description="RapA2 cadherin-like" evidence="2">
    <location>
        <begin position="605"/>
        <end position="673"/>
    </location>
</feature>
<dbReference type="SUPFAM" id="SSF49899">
    <property type="entry name" value="Concanavalin A-like lectins/glucanases"/>
    <property type="match status" value="1"/>
</dbReference>
<feature type="domain" description="RapA2 cadherin-like" evidence="2">
    <location>
        <begin position="908"/>
        <end position="976"/>
    </location>
</feature>
<feature type="domain" description="RapA2 cadherin-like" evidence="2">
    <location>
        <begin position="2120"/>
        <end position="2188"/>
    </location>
</feature>
<feature type="compositionally biased region" description="Basic and acidic residues" evidence="1">
    <location>
        <begin position="11"/>
        <end position="50"/>
    </location>
</feature>
<dbReference type="Pfam" id="PF17803">
    <property type="entry name" value="Cadherin_4"/>
    <property type="match status" value="24"/>
</dbReference>
<protein>
    <submittedName>
        <fullName evidence="4">VCBS domain-containing protein</fullName>
    </submittedName>
</protein>
<feature type="compositionally biased region" description="Polar residues" evidence="1">
    <location>
        <begin position="1"/>
        <end position="10"/>
    </location>
</feature>
<feature type="region of interest" description="Disordered" evidence="1">
    <location>
        <begin position="5357"/>
        <end position="5384"/>
    </location>
</feature>
<feature type="domain" description="Cadherin-like" evidence="3">
    <location>
        <begin position="4261"/>
        <end position="4369"/>
    </location>
</feature>
<evidence type="ECO:0000259" key="2">
    <source>
        <dbReference type="Pfam" id="PF17803"/>
    </source>
</evidence>
<gene>
    <name evidence="4" type="ORF">PQO03_11725</name>
</gene>
<feature type="domain" description="RapA2 cadherin-like" evidence="2">
    <location>
        <begin position="2221"/>
        <end position="2289"/>
    </location>
</feature>
<evidence type="ECO:0000313" key="5">
    <source>
        <dbReference type="Proteomes" id="UP001214250"/>
    </source>
</evidence>
<dbReference type="NCBIfam" id="NF012211">
    <property type="entry name" value="tand_rpt_95"/>
    <property type="match status" value="4"/>
</dbReference>
<dbReference type="InterPro" id="IPR013320">
    <property type="entry name" value="ConA-like_dom_sf"/>
</dbReference>
<feature type="domain" description="RapA2 cadherin-like" evidence="2">
    <location>
        <begin position="1514"/>
        <end position="1582"/>
    </location>
</feature>
<feature type="region of interest" description="Disordered" evidence="1">
    <location>
        <begin position="1"/>
        <end position="50"/>
    </location>
</feature>
<feature type="domain" description="RapA2 cadherin-like" evidence="2">
    <location>
        <begin position="1009"/>
        <end position="1077"/>
    </location>
</feature>
<feature type="compositionally biased region" description="Polar residues" evidence="1">
    <location>
        <begin position="2801"/>
        <end position="2814"/>
    </location>
</feature>
<accession>A0ABY7VW96</accession>
<proteinExistence type="predicted"/>
<feature type="region of interest" description="Disordered" evidence="1">
    <location>
        <begin position="2792"/>
        <end position="2848"/>
    </location>
</feature>
<feature type="domain" description="RapA2 cadherin-like" evidence="2">
    <location>
        <begin position="504"/>
        <end position="572"/>
    </location>
</feature>
<feature type="domain" description="RapA2 cadherin-like" evidence="2">
    <location>
        <begin position="1312"/>
        <end position="1380"/>
    </location>
</feature>
<feature type="region of interest" description="Disordered" evidence="1">
    <location>
        <begin position="3302"/>
        <end position="3328"/>
    </location>
</feature>
<keyword evidence="5" id="KW-1185">Reference proteome</keyword>
<feature type="domain" description="RapA2 cadherin-like" evidence="2">
    <location>
        <begin position="3281"/>
        <end position="3350"/>
    </location>
</feature>
<sequence length="5384" mass="558890">MAEDTPQNHASNKDDYRPLDEKLAEAEKHADYRPLDEKLEQVEADEKAPDDKNYELKIQIADQGEKDFVIHFSLPDDPSIREVHITNLPQDTELDGAVIQPDGSVYLSIEDLSDFLLILPPKVDIDNVINFSIPSTIDSIADEFGGEVLISSDQANSSSPGQAPLIHIPTQTYQILAPSGNATTPVFQPYHPYANTGSHSSQNLGPAISSLSGSTHGQTEEDNNQVVQGNLQIHTSNLSPSSIPPTYKASSLHGTYGTLAIAKNGHWTYTLDNSAHNVQALTQGQQVQEHFNILSTDGKSIPVSIDITGKNDAASISGTDMGQVTEETSLQTSGTLTISDTDTGEAHFSDTDYAGTLGTLHMTDSGAWTYDLDNSNTSVQALAQGSSATDTITVKSADGTTHQITVTVNGTNDAAQIAGSATGQVTEESALQTSGTLTISDTDTGEAHFSDTDYAGTLGTLHMTDSGAWTYDLDNSNTSVQALAQGARATDTITVKSADGTTHQITITVNGTNDVAQIAGTNSGQVTEETSLQTSGTLTISDTDTGENHFSDTDYTGTLGTLHMTDSGAWTYDLDNSNTTVQALAQGSSATDTITVKSADGTTHQITVTVNGTNDVAQIAGSATGQVTEESALQTSGTLTISDTDTGEAHFSDTDYAGTLGTLHMTDSGAWTYDLDNSNTTVQALAQGSSATDTITVKSADGSTHQITLTVNGTNDAAQITGTHSGQVTEETSLQTSGTLTISDTDTGEAHFSNTDYAGTLGTLHMTDSGAWTYDLDNSNTTVQALAQGSSATDTITVKSADGSTHQITLTVNGTNDVAQIAGTNSGQVTEETSLQTSGTLTISDTDTGEAHFSDTDYAGTLGTLHMTDSGAWTYDLDNSNTTVQALAQGSSATDTITVKSADGSTHQITLTVNGTNDVAQIAGTNSGQVTEETSLQTSGTLTISDTDTGEAHFSDTDYAGTLGTLHMTDSGAWTYDLDNSNTTVQALAQGSSATDTITVKSADGTTHQISVTVNGTNDAAQITGTHSGQVTEETSLQTSGTLTISDTDTGEAHFSDTDYAGTLGTLHMTDSGAWTYDLDNSNTTVQALAQGARSTDTITVKSADGTTHQITVTVNGTNDAAQIAGSATGQVTEESALQTSGTLTISDTDTGENHFSDTDYTGTLGTLHMTDSGAWTYDLDNSNTTVQALAQGSSATDTITVKSADGTTHQITVTVNGTNDVAQIAGSATGQVTEESALQTSGTLTISDTDTGENHFSDTDYTGTLGTLHMTDSGAWTYDLDNSNTTVQALAQGSSATDTITVKSADGTTHQITVTVNGTNDVAQIAGSATGQVTEESALQTSGTLTISDTDTGENHFSDTDYTGTLGTLHMTDSGAWTYDLDNSNTTVQALAQGSSATDTITVKSADGTSHQITVTVNGTNDAAQITGTHSGQVTEETSLQTSGTLTISDTDTGENHFSNTDYTGTLGTLHMTDSGAWTYDLDNSNTTVQALAQGSSATDTITVKSADGTTHQITLTVNGTNDVAQIAGSATGQVTEESALQTSGTLTISDTDTGENHFSDTDYTGTLGTLHMTDSGAWTYDLDNSNTSVQALAQGSSATDTITVKSADGTTHQITVTVNGTNDAAQIAGSATGQVTEESALQTSGTLTISDTDTGEAHFSDTDYAGTLGTLHMTDSGAWTYDLDNSNTSVQALAQGARATDTITVKSADGTTHQITITVNGTNDVAQIAGTNSGQVTEESALQTSGTLTISDTDTGEAHFSDTDYAGTLGTLHMTDSGAWTYDLDNSNTTVQALAQGSSATDTITVKSADGSTHQITLTVNGTNDAAQITGTHSGQVTEETSLQTSGTLTISDTDTGEAHFSNTDYAGTLGTLHMTDSGAWTYDLDNSNTTVQALAQGSSATDTITVKSADGSTHQITLTVNGTNDVAQIAGTNSGQVTEETSLQTSGTLTISDTDTGEAHFSDTDYAGTLGTLHMTDSGAWTYDLDNSNTTVQALAQGSSATDTITVKSADGTSHQITVTVNGTNDAAQITGTHSGQVTEETSLQTSGTLTISDTDTGEAHFSDTDYAGTLGTLHMTDSGAWTYDLDNSNTTVQALAQGARSTDTITVKSADGTTHQITVTVNGTNDAAQIAGSATGQVTEESALQTSGTLTISDTDTGENHFSDTDYTGTLGTLHMTDSGAWTYDLDNSNTTVQALAQGSSATDTITVKSADGTTHQITVTVNGTNDVAQIAGSATGQVTEESALQTSGTLTISDTDTGENHFSDTDYTGTLGTLHMTDSGAWTYDLDNSNTTVQALAQGSSATDTITVKSADGTTHQITVTVNGTNDVAQIAGSATGQVTEESALQTSGTLTISDTDTGENHFSDTDYTGTLGTLHMTDSGAWTYDLDNSNTTVQALAQGSSATDTITVKSADGTSHQITVTVNGTNDAAQITGTHSGQVTEETSLQTSGTLTISDTDTGENHFSNTDYTGTLGTLHMTDSGAWTYDLDNSNTTVQALAQGSSATDTITVKSADGTTHQITLTVNGTNDVAQIAGSATGQVTEESALQTSGTLTISDTDTGENHFSDTDYTGTLGTLHMTDSGAWTYDLDNSNTTVQELGSGERLTESITVQSADGTTHQINVTINGTDDAAVVTGTSTGSVTEDGTASVSEQLTISDLDKTDTPGFADVAATPGTYGSWSMSNGNWQFTLDNSKVQNLDQGASQTESHVFTASDGTKHTVTVTIHGTEDQPVISSTASSSATGTGGMSIQDLQVIDKVDGSTIDPHANWGASQTGPGAGVHIVGLYKPGSDHNELSSGQEPTTSTAHSGSGGFSRVDSHGWWQSHGVPDTTNTGSGGASGHGNSWEGGVVVFSDGTIGVINRVCDGGPSEVDYLYYSKYDHLSKGNALLSGQGTAGETITVKEGNSILGTATVDSNGHWSLAAPGLADGEHHLHTEDAQGHSSAERVYDVHGPAVDDNTPAGLDVDMKEDTSQTDINGHLTASDVDDGDTPTFTAQAQHAVKYGTFSIDEHGQYHYHMDNSNADVNHLGPNQTLQEVVQVTATTPDGQSVTHPVTITIHGSVDAPTLSANALTAQQGNEIPLNLNAQLTDENTNEDLLVKISGLPVGSTLSNGTWDGLAKMWVLHQSDLQGLKVDLHNANFHGDLNFNVTATASESGESKSVTQGVSLFVNAPPEVAAALTDTSKEDGSTHNVDLLHGATDPDTGETLSIDNIQYQMGSATANTSLPAGVTLAADGHTLVLDPTDASFNHLAAGDSQTITLTYDVKDSHGGLVHQTTTLTIQGTNDVPTIAGVATGSTTEDASTSATGSLTITDPDDNQSSFRDEDVQGTYGSLHMNTDGSWTYQLDQTTAQSNAVQALAVGQNVQDNLIIHAKDGTVHHIVMDVAGSNDAPTVTVATLHGTEDQDYQFTAANFGFADTDTTDTLDHVTITDLPDLATEGQLMLNGVAISANQDISAADIQHLTFVPKSDFNGDINFKYTVNDGNADSAEATGTLTLANVNDLPTIVATSATTTEDTDIILTKADLLSGSADIDHDTLDVNSVHVDPAHGTITDNGDGTWTYHPATNFKGDADISYKVNDGTANVDNHMTMAVSTVTDPANIQLTTSVEQQIVSTGSTGRIQVDSIAAPSALTEFTFEMTVLGKAVADTGASTGPVVVNMGHGTSTNMLSLWNPGNMKIGGAGDIATGINLGDGNSHRVTLTWDSTSGDLKVFDNGQLVSTAHGYHKGGTLPADLYMVLGQKANGGIASPTWNSGEHYDGNIFNAAMSTHSMSSQQVAQGPLASMASVHTGLIFDVRSIAGHIQDTTGAHTLAENGVHHESQIVDTNMSVPPPGSLLHITPQVSPSDPDDKVTGIAIQGFIKDTVVSDGSHTHTITGIGDQIDLQGWDLSKITAQLPAGVVHNMNIGVTATTEGPDGTHEIHTEFNGIKLDPTRPIPNAIISGDDLENTDEDSAVPGTLTIQDNDASQQSFSANTYHGAFGDLSMQSGGQWTFTPKSNLNSMADGDSHKDIFTVESTDGTLHEIQVNIAGTNDAPTVTASPLSGTEDQDYQFTAANFGFTDVDTSDTLDHVTITDLPDPTEGVLMLNGVALSANQDISATDIQHLTFTPKADFNGDVNFKYTVNDGNADSPESTGNLTVTNINDAPVVTNALASSVDEGDASSSLDLLQGASDIDADTLSVNGIQYSVDGAAATSSLPAGLSLSADGHILSIDPTNAVFDHLAAGETQALTITYNISDGQGGTIAQTATFNVAGTNDAPTVTIASLHGTEDQDYQFTAANFGFTDVDTSDTLDHVTITDLPDISEGVLTLDGNAVTDGQDISSGDIGKLLFTPVADFNGDVNFKYTVNDGTSDSAEATGTIQVANTVDAPTMTGTDTTGDEDTAIALTLGATAAAGDAITQYVITGVPTGASFSTGHDDGHGQWTVQAGDISGLKITPPKDFSGDIQLHATATASDGSHTADSTAHAITLNVNPVADAPNIDAFDVNGSSSLAAAAGPPSLDQTITLDANQADLLSKYDPSSKTGLSFLQFTGGATLDDLAGIKVNGHPAPFSMGMMKHFDIEHHGELLQIPVGGLAHFLPLSGLHTGDTIEFSFKAGVQPSAGLRIIGFDPSSQGTLFDVIRGVSTFSSVMGLGTEAVLFDHLAGQAGGAPKALGLTEDGSLDLHFSVSDPDSSEHLQLHIEGLPAGTTLNHGTKQADGSWLVDSGDATSLTASFPKNFHGSIDLNVKAISTDGTDTAESAAMSRHIDIASVTDVARVDVQNIDAGEHQQWLDMPLSAHATDSQDPITGVTITDLPASFSLRLAAGTSGTAPVHNIDGSWTIDPSTLSHLQVNTHDTDGVTADYKLHVITTGPDNSTEEVVRLGHITLDAVIEDIVSVDSSWVGASSAAPIDLSAGGNIHHVGDLIDFKQVDTDETTMLYVRVADGVLVTRPGGMATYPVSDDLSHGKVDPDPGFVTYHVPVAEMDQAAIYGKSGVMNNLDIQIRVEQSEGTYGEASSASATETFHFTGADIGGHNFIPTATVQSIDTQEDSAHTFSVSDFGFSDGDAGDVLDHVSITGLPDTKQGTLTLDGNAVSAGQDITAGDIAKLVFTPATDFHGDVDFKYTVSDGKNDSIESTGTLTVIQGHASLTEDQDHEVSGFIDAHPSDGHDVDFTAGHFDGTFGALDLQTDGSWKYTLDQAKADHLNDGDLEHDVFSVATTTGEHHDITLDVHGHTDVATALPPPPAPPVHGAVQADAPDMFDDPLQSFMALVNDVDHSSQEILHHDVDSFMAHVDTNYQNASSHDIADVDSFTDNIDLHISDHSDQDEVTKQAVENLDQDQVHDLFETQDHDDPSLAIHDVDIVDADHHSQDDHHLDDHNIIDDPLDDEPLDDQMI</sequence>
<feature type="domain" description="RapA2 cadherin-like" evidence="2">
    <location>
        <begin position="303"/>
        <end position="370"/>
    </location>
</feature>
<feature type="domain" description="RapA2 cadherin-like" evidence="2">
    <location>
        <begin position="807"/>
        <end position="875"/>
    </location>
</feature>
<dbReference type="InterPro" id="IPR041690">
    <property type="entry name" value="Cadherin_5"/>
</dbReference>
<feature type="compositionally biased region" description="Polar residues" evidence="1">
    <location>
        <begin position="195"/>
        <end position="217"/>
    </location>
</feature>
<dbReference type="Pfam" id="PF17963">
    <property type="entry name" value="Big_9"/>
    <property type="match status" value="1"/>
</dbReference>
<feature type="domain" description="RapA2 cadherin-like" evidence="2">
    <location>
        <begin position="403"/>
        <end position="471"/>
    </location>
</feature>
<feature type="domain" description="Cadherin-like" evidence="3">
    <location>
        <begin position="5025"/>
        <end position="5130"/>
    </location>
</feature>
<feature type="domain" description="Cadherin-like" evidence="3">
    <location>
        <begin position="3395"/>
        <end position="3503"/>
    </location>
</feature>
<evidence type="ECO:0000313" key="4">
    <source>
        <dbReference type="EMBL" id="WDE98511.1"/>
    </source>
</evidence>
<feature type="domain" description="RapA2 cadherin-like" evidence="2">
    <location>
        <begin position="1615"/>
        <end position="1683"/>
    </location>
</feature>
<feature type="compositionally biased region" description="Acidic residues" evidence="1">
    <location>
        <begin position="5372"/>
        <end position="5384"/>
    </location>
</feature>
<dbReference type="RefSeq" id="WP_274153382.1">
    <property type="nucleotide sequence ID" value="NZ_CP117812.1"/>
</dbReference>
<dbReference type="Proteomes" id="UP001214250">
    <property type="component" value="Chromosome 2"/>
</dbReference>
<feature type="domain" description="RapA2 cadherin-like" evidence="2">
    <location>
        <begin position="1110"/>
        <end position="1178"/>
    </location>
</feature>
<dbReference type="InterPro" id="IPR010221">
    <property type="entry name" value="VCBS_dom"/>
</dbReference>
<feature type="domain" description="RapA2 cadherin-like" evidence="2">
    <location>
        <begin position="706"/>
        <end position="774"/>
    </location>
</feature>
<feature type="region of interest" description="Disordered" evidence="1">
    <location>
        <begin position="191"/>
        <end position="221"/>
    </location>
</feature>
<dbReference type="Gene3D" id="2.60.40.10">
    <property type="entry name" value="Immunoglobulins"/>
    <property type="match status" value="28"/>
</dbReference>
<feature type="compositionally biased region" description="Basic and acidic residues" evidence="1">
    <location>
        <begin position="5357"/>
        <end position="5370"/>
    </location>
</feature>
<feature type="domain" description="Cadherin-like" evidence="3">
    <location>
        <begin position="4037"/>
        <end position="4146"/>
    </location>
</feature>
<feature type="domain" description="RapA2 cadherin-like" evidence="2">
    <location>
        <begin position="2423"/>
        <end position="2491"/>
    </location>
</feature>
<feature type="domain" description="RapA2 cadherin-like" evidence="2">
    <location>
        <begin position="1817"/>
        <end position="1885"/>
    </location>
</feature>
<feature type="domain" description="RapA2 cadherin-like" evidence="2">
    <location>
        <begin position="2019"/>
        <end position="2087"/>
    </location>
</feature>
<dbReference type="InterPro" id="IPR013783">
    <property type="entry name" value="Ig-like_fold"/>
</dbReference>
<evidence type="ECO:0000256" key="1">
    <source>
        <dbReference type="SAM" id="MobiDB-lite"/>
    </source>
</evidence>
<dbReference type="EMBL" id="CP117812">
    <property type="protein sequence ID" value="WDE98511.1"/>
    <property type="molecule type" value="Genomic_DNA"/>
</dbReference>
<feature type="domain" description="Cadherin-like" evidence="3">
    <location>
        <begin position="3506"/>
        <end position="3597"/>
    </location>
</feature>
<feature type="domain" description="RapA2 cadherin-like" evidence="2">
    <location>
        <begin position="1211"/>
        <end position="1279"/>
    </location>
</feature>
<dbReference type="InterPro" id="IPR040853">
    <property type="entry name" value="RapA2_cadherin-like"/>
</dbReference>
<dbReference type="NCBIfam" id="TIGR01965">
    <property type="entry name" value="VCBS_repeat"/>
    <property type="match status" value="31"/>
</dbReference>
<reference evidence="4 5" key="1">
    <citation type="submission" date="2023-02" db="EMBL/GenBank/DDBJ databases">
        <title>Genome sequence of Lentisphaera profundi SAORIC-696.</title>
        <authorList>
            <person name="Kim e."/>
            <person name="Cho J.-C."/>
            <person name="Choi A."/>
            <person name="Kang I."/>
        </authorList>
    </citation>
    <scope>NUCLEOTIDE SEQUENCE [LARGE SCALE GENOMIC DNA]</scope>
    <source>
        <strain evidence="4 5">SAORIC-696</strain>
    </source>
</reference>
<organism evidence="4 5">
    <name type="scientific">Lentisphaera profundi</name>
    <dbReference type="NCBI Taxonomy" id="1658616"/>
    <lineage>
        <taxon>Bacteria</taxon>
        <taxon>Pseudomonadati</taxon>
        <taxon>Lentisphaerota</taxon>
        <taxon>Lentisphaeria</taxon>
        <taxon>Lentisphaerales</taxon>
        <taxon>Lentisphaeraceae</taxon>
        <taxon>Lentisphaera</taxon>
    </lineage>
</organism>
<dbReference type="Pfam" id="PF17892">
    <property type="entry name" value="Cadherin_5"/>
    <property type="match status" value="5"/>
</dbReference>
<evidence type="ECO:0000259" key="3">
    <source>
        <dbReference type="Pfam" id="PF17892"/>
    </source>
</evidence>
<feature type="domain" description="RapA2 cadherin-like" evidence="2">
    <location>
        <begin position="2322"/>
        <end position="2390"/>
    </location>
</feature>
<dbReference type="Gene3D" id="2.60.120.200">
    <property type="match status" value="1"/>
</dbReference>
<feature type="compositionally biased region" description="Polar residues" evidence="1">
    <location>
        <begin position="3302"/>
        <end position="3318"/>
    </location>
</feature>
<feature type="domain" description="RapA2 cadherin-like" evidence="2">
    <location>
        <begin position="2524"/>
        <end position="2592"/>
    </location>
</feature>
<feature type="domain" description="RapA2 cadherin-like" evidence="2">
    <location>
        <begin position="1413"/>
        <end position="1481"/>
    </location>
</feature>
<feature type="domain" description="RapA2 cadherin-like" evidence="2">
    <location>
        <begin position="1918"/>
        <end position="1986"/>
    </location>
</feature>
<name>A0ABY7VW96_9BACT</name>
<feature type="domain" description="RapA2 cadherin-like" evidence="2">
    <location>
        <begin position="1716"/>
        <end position="1784"/>
    </location>
</feature>